<dbReference type="EMBL" id="CAJJDP010000137">
    <property type="protein sequence ID" value="CAD8205879.1"/>
    <property type="molecule type" value="Genomic_DNA"/>
</dbReference>
<organism evidence="2 3">
    <name type="scientific">Paramecium octaurelia</name>
    <dbReference type="NCBI Taxonomy" id="43137"/>
    <lineage>
        <taxon>Eukaryota</taxon>
        <taxon>Sar</taxon>
        <taxon>Alveolata</taxon>
        <taxon>Ciliophora</taxon>
        <taxon>Intramacronucleata</taxon>
        <taxon>Oligohymenophorea</taxon>
        <taxon>Peniculida</taxon>
        <taxon>Parameciidae</taxon>
        <taxon>Paramecium</taxon>
    </lineage>
</organism>
<gene>
    <name evidence="2" type="ORF">POCTA_138.1.T1360157</name>
</gene>
<dbReference type="AlphaFoldDB" id="A0A8S1XWE3"/>
<dbReference type="Proteomes" id="UP000683925">
    <property type="component" value="Unassembled WGS sequence"/>
</dbReference>
<evidence type="ECO:0000313" key="2">
    <source>
        <dbReference type="EMBL" id="CAD8205879.1"/>
    </source>
</evidence>
<comment type="caution">
    <text evidence="2">The sequence shown here is derived from an EMBL/GenBank/DDBJ whole genome shotgun (WGS) entry which is preliminary data.</text>
</comment>
<name>A0A8S1XWE3_PAROT</name>
<feature type="region of interest" description="Disordered" evidence="1">
    <location>
        <begin position="1"/>
        <end position="108"/>
    </location>
</feature>
<reference evidence="2" key="1">
    <citation type="submission" date="2021-01" db="EMBL/GenBank/DDBJ databases">
        <authorList>
            <consortium name="Genoscope - CEA"/>
            <person name="William W."/>
        </authorList>
    </citation>
    <scope>NUCLEOTIDE SEQUENCE</scope>
</reference>
<protein>
    <submittedName>
        <fullName evidence="2">Uncharacterized protein</fullName>
    </submittedName>
</protein>
<feature type="compositionally biased region" description="Basic and acidic residues" evidence="1">
    <location>
        <begin position="1"/>
        <end position="22"/>
    </location>
</feature>
<evidence type="ECO:0000256" key="1">
    <source>
        <dbReference type="SAM" id="MobiDB-lite"/>
    </source>
</evidence>
<feature type="compositionally biased region" description="Polar residues" evidence="1">
    <location>
        <begin position="77"/>
        <end position="108"/>
    </location>
</feature>
<dbReference type="OMA" id="FMATEQY"/>
<accession>A0A8S1XWE3</accession>
<sequence length="108" mass="12501">MDNEERKVGEKILADDISEKGNDMNPQKKLYTLFHKGPKSLSKEGDQYSSPTRNSEGFMATEQYNKEQEEQETQNKIYQSKSKSQLVPKGQSQEPEIARQTQSQIKFR</sequence>
<keyword evidence="3" id="KW-1185">Reference proteome</keyword>
<dbReference type="OrthoDB" id="10492688at2759"/>
<proteinExistence type="predicted"/>
<evidence type="ECO:0000313" key="3">
    <source>
        <dbReference type="Proteomes" id="UP000683925"/>
    </source>
</evidence>